<dbReference type="CDD" id="cd00158">
    <property type="entry name" value="RHOD"/>
    <property type="match status" value="1"/>
</dbReference>
<dbReference type="Pfam" id="PF00581">
    <property type="entry name" value="Rhodanese"/>
    <property type="match status" value="1"/>
</dbReference>
<dbReference type="InterPro" id="IPR001763">
    <property type="entry name" value="Rhodanese-like_dom"/>
</dbReference>
<comment type="caution">
    <text evidence="2">The sequence shown here is derived from an EMBL/GenBank/DDBJ whole genome shotgun (WGS) entry which is preliminary data.</text>
</comment>
<accession>A0A196SJ09</accession>
<dbReference type="Gene3D" id="3.40.250.10">
    <property type="entry name" value="Rhodanese-like domain"/>
    <property type="match status" value="1"/>
</dbReference>
<name>A0A196SJ09_BLAHN</name>
<protein>
    <submittedName>
        <fullName evidence="2">MPT-synthase sulfurylase (ISS)</fullName>
    </submittedName>
</protein>
<dbReference type="Proteomes" id="UP000078348">
    <property type="component" value="Unassembled WGS sequence"/>
</dbReference>
<dbReference type="OrthoDB" id="198580at2759"/>
<dbReference type="PROSITE" id="PS50206">
    <property type="entry name" value="RHODANESE_3"/>
    <property type="match status" value="1"/>
</dbReference>
<dbReference type="InterPro" id="IPR036873">
    <property type="entry name" value="Rhodanese-like_dom_sf"/>
</dbReference>
<gene>
    <name evidence="2" type="ORF">AV274_1994</name>
</gene>
<dbReference type="SMART" id="SM00450">
    <property type="entry name" value="RHOD"/>
    <property type="match status" value="1"/>
</dbReference>
<evidence type="ECO:0000259" key="1">
    <source>
        <dbReference type="PROSITE" id="PS50206"/>
    </source>
</evidence>
<reference evidence="2 3" key="1">
    <citation type="submission" date="2016-05" db="EMBL/GenBank/DDBJ databases">
        <title>Nuclear genome of Blastocystis sp. subtype 1 NandII.</title>
        <authorList>
            <person name="Gentekaki E."/>
            <person name="Curtis B."/>
            <person name="Stairs C."/>
            <person name="Eme L."/>
            <person name="Herman E."/>
            <person name="Klimes V."/>
            <person name="Arias M.C."/>
            <person name="Elias M."/>
            <person name="Hilliou F."/>
            <person name="Klute M."/>
            <person name="Malik S.-B."/>
            <person name="Pightling A."/>
            <person name="Rachubinski R."/>
            <person name="Salas D."/>
            <person name="Schlacht A."/>
            <person name="Suga H."/>
            <person name="Archibald J."/>
            <person name="Ball S.G."/>
            <person name="Clark G."/>
            <person name="Dacks J."/>
            <person name="Van Der Giezen M."/>
            <person name="Tsaousis A."/>
            <person name="Roger A."/>
        </authorList>
    </citation>
    <scope>NUCLEOTIDE SEQUENCE [LARGE SCALE GENOMIC DNA]</scope>
    <source>
        <strain evidence="3">ATCC 50177 / NandII</strain>
    </source>
</reference>
<dbReference type="SUPFAM" id="SSF52821">
    <property type="entry name" value="Rhodanese/Cell cycle control phosphatase"/>
    <property type="match status" value="1"/>
</dbReference>
<evidence type="ECO:0000313" key="3">
    <source>
        <dbReference type="Proteomes" id="UP000078348"/>
    </source>
</evidence>
<keyword evidence="3" id="KW-1185">Reference proteome</keyword>
<evidence type="ECO:0000313" key="2">
    <source>
        <dbReference type="EMBL" id="OAO16301.1"/>
    </source>
</evidence>
<dbReference type="EMBL" id="LXWW01000090">
    <property type="protein sequence ID" value="OAO16301.1"/>
    <property type="molecule type" value="Genomic_DNA"/>
</dbReference>
<feature type="domain" description="Rhodanese" evidence="1">
    <location>
        <begin position="46"/>
        <end position="121"/>
    </location>
</feature>
<proteinExistence type="predicted"/>
<sequence>MPTTISEELLQKMRQYATSFTKDLPPENVIHCEELWKLMSESEEYILLVDTRSDEEINVSRITGAISYSEYLERLDNENFPFVKTICYSTIGGRSCNVVKELIKKGVNAYSLEGGLIEWCNSEHGDLVDSKGNPTHLVHVFNPDYRPLFNSSYVCVY</sequence>
<dbReference type="AlphaFoldDB" id="A0A196SJ09"/>
<organism evidence="2 3">
    <name type="scientific">Blastocystis sp. subtype 1 (strain ATCC 50177 / NandII)</name>
    <dbReference type="NCBI Taxonomy" id="478820"/>
    <lineage>
        <taxon>Eukaryota</taxon>
        <taxon>Sar</taxon>
        <taxon>Stramenopiles</taxon>
        <taxon>Bigyra</taxon>
        <taxon>Opalozoa</taxon>
        <taxon>Opalinata</taxon>
        <taxon>Blastocystidae</taxon>
        <taxon>Blastocystis</taxon>
    </lineage>
</organism>